<name>A0A5N6R788_9ROSI</name>
<dbReference type="InterPro" id="IPR057289">
    <property type="entry name" value="Rab1/Ypt1"/>
</dbReference>
<dbReference type="InterPro" id="IPR001806">
    <property type="entry name" value="Small_GTPase"/>
</dbReference>
<feature type="region of interest" description="Disordered" evidence="11">
    <location>
        <begin position="107"/>
        <end position="132"/>
    </location>
</feature>
<dbReference type="FunFam" id="3.40.50.300:FF:000359">
    <property type="entry name" value="Small GTP-binding protein"/>
    <property type="match status" value="1"/>
</dbReference>
<dbReference type="GO" id="GO:0003924">
    <property type="term" value="F:GTPase activity"/>
    <property type="evidence" value="ECO:0007669"/>
    <property type="project" value="InterPro"/>
</dbReference>
<dbReference type="InterPro" id="IPR005225">
    <property type="entry name" value="Small_GTP-bd"/>
</dbReference>
<sequence>MYRSASWSRVSEDQYFMHGSSPSPNEPQSGLRRTPSSENNELPVYDPIAELAKKEKARVKFAENAVHLIPFVLFLCAITLWFFSNPDVDVGFKADMARIEGLTLDGEFDNDSDGTQTGRSRSDRSNSGRALHRSTTTATISIAVMNPEYDYLFKLLLIGDSGVGKSCLLLRFADDSYLDSYISTIGVDFKIRTVEQDGKTIKLQIWDTAGQERFRTITSSYYRGAHGIIIVYDVTDQESFNNVKQWLNEIDRYASENVNKLLVGNKCDLTANKVVSSETAKAFADEIGIPFMETSAKNATNVEQAFMAMAADIKNRMASQPMSNVRGPPTVQIRGQPVNQKSGCCSS</sequence>
<accession>A0A5N6R788</accession>
<proteinExistence type="inferred from homology"/>
<comment type="function">
    <text evidence="10">Protein transport. Regulator of membrane traffic from the Golgi apparatus towards the endoplasmic reticulum (ER).</text>
</comment>
<dbReference type="CDD" id="cd01869">
    <property type="entry name" value="Rab1_Ypt1"/>
    <property type="match status" value="1"/>
</dbReference>
<dbReference type="InterPro" id="IPR027417">
    <property type="entry name" value="P-loop_NTPase"/>
</dbReference>
<evidence type="ECO:0000256" key="3">
    <source>
        <dbReference type="ARBA" id="ARBA00022741"/>
    </source>
</evidence>
<dbReference type="SUPFAM" id="SSF52540">
    <property type="entry name" value="P-loop containing nucleoside triphosphate hydrolases"/>
    <property type="match status" value="1"/>
</dbReference>
<evidence type="ECO:0000313" key="13">
    <source>
        <dbReference type="EMBL" id="KAE8056859.1"/>
    </source>
</evidence>
<evidence type="ECO:0000256" key="6">
    <source>
        <dbReference type="ARBA" id="ARBA00023136"/>
    </source>
</evidence>
<dbReference type="NCBIfam" id="TIGR00231">
    <property type="entry name" value="small_GTP"/>
    <property type="match status" value="1"/>
</dbReference>
<dbReference type="SMART" id="SM00174">
    <property type="entry name" value="RHO"/>
    <property type="match status" value="1"/>
</dbReference>
<dbReference type="Gene3D" id="3.40.50.300">
    <property type="entry name" value="P-loop containing nucleotide triphosphate hydrolases"/>
    <property type="match status" value="1"/>
</dbReference>
<reference evidence="13 14" key="1">
    <citation type="submission" date="2019-06" db="EMBL/GenBank/DDBJ databases">
        <title>A chromosomal-level reference genome of Carpinus fangiana (Coryloideae, Betulaceae).</title>
        <authorList>
            <person name="Yang X."/>
            <person name="Wang Z."/>
            <person name="Zhang L."/>
            <person name="Hao G."/>
            <person name="Liu J."/>
            <person name="Yang Y."/>
        </authorList>
    </citation>
    <scope>NUCLEOTIDE SEQUENCE [LARGE SCALE GENOMIC DNA]</scope>
    <source>
        <strain evidence="13">Cfa_2016G</strain>
        <tissue evidence="13">Leaf</tissue>
    </source>
</reference>
<dbReference type="SMART" id="SM00177">
    <property type="entry name" value="ARF"/>
    <property type="match status" value="1"/>
</dbReference>
<evidence type="ECO:0000256" key="2">
    <source>
        <dbReference type="ARBA" id="ARBA00006270"/>
    </source>
</evidence>
<dbReference type="GO" id="GO:0000139">
    <property type="term" value="C:Golgi membrane"/>
    <property type="evidence" value="ECO:0007669"/>
    <property type="project" value="UniProtKB-SubCell"/>
</dbReference>
<keyword evidence="8" id="KW-0636">Prenylation</keyword>
<keyword evidence="7" id="KW-0449">Lipoprotein</keyword>
<evidence type="ECO:0000256" key="5">
    <source>
        <dbReference type="ARBA" id="ARBA00023134"/>
    </source>
</evidence>
<evidence type="ECO:0000313" key="14">
    <source>
        <dbReference type="Proteomes" id="UP000327013"/>
    </source>
</evidence>
<feature type="transmembrane region" description="Helical" evidence="12">
    <location>
        <begin position="61"/>
        <end position="83"/>
    </location>
</feature>
<keyword evidence="12" id="KW-1133">Transmembrane helix</keyword>
<comment type="subcellular location">
    <subcellularLocation>
        <location evidence="9">Golgi apparatus membrane</location>
        <topology evidence="9">Lipid-anchor</topology>
    </subcellularLocation>
    <subcellularLocation>
        <location evidence="1">Golgi apparatus</location>
        <location evidence="1">trans-Golgi network membrane</location>
    </subcellularLocation>
</comment>
<evidence type="ECO:0000256" key="8">
    <source>
        <dbReference type="ARBA" id="ARBA00023289"/>
    </source>
</evidence>
<evidence type="ECO:0000256" key="7">
    <source>
        <dbReference type="ARBA" id="ARBA00023288"/>
    </source>
</evidence>
<evidence type="ECO:0000256" key="1">
    <source>
        <dbReference type="ARBA" id="ARBA00004198"/>
    </source>
</evidence>
<evidence type="ECO:0000256" key="11">
    <source>
        <dbReference type="SAM" id="MobiDB-lite"/>
    </source>
</evidence>
<keyword evidence="12" id="KW-0812">Transmembrane</keyword>
<gene>
    <name evidence="13" type="ORF">FH972_013595</name>
</gene>
<feature type="region of interest" description="Disordered" evidence="11">
    <location>
        <begin position="15"/>
        <end position="42"/>
    </location>
</feature>
<feature type="compositionally biased region" description="Polar residues" evidence="11">
    <location>
        <begin position="337"/>
        <end position="347"/>
    </location>
</feature>
<dbReference type="SMART" id="SM00173">
    <property type="entry name" value="RAS"/>
    <property type="match status" value="1"/>
</dbReference>
<evidence type="ECO:0000256" key="12">
    <source>
        <dbReference type="SAM" id="Phobius"/>
    </source>
</evidence>
<dbReference type="PROSITE" id="PS51421">
    <property type="entry name" value="RAS"/>
    <property type="match status" value="1"/>
</dbReference>
<dbReference type="AlphaFoldDB" id="A0A5N6R788"/>
<dbReference type="PRINTS" id="PR00449">
    <property type="entry name" value="RASTRNSFRMNG"/>
</dbReference>
<dbReference type="GO" id="GO:0005525">
    <property type="term" value="F:GTP binding"/>
    <property type="evidence" value="ECO:0007669"/>
    <property type="project" value="UniProtKB-KW"/>
</dbReference>
<dbReference type="PROSITE" id="PS51417">
    <property type="entry name" value="ARF"/>
    <property type="match status" value="1"/>
</dbReference>
<evidence type="ECO:0000256" key="10">
    <source>
        <dbReference type="ARBA" id="ARBA00053550"/>
    </source>
</evidence>
<evidence type="ECO:0000256" key="9">
    <source>
        <dbReference type="ARBA" id="ARBA00037794"/>
    </source>
</evidence>
<dbReference type="SMART" id="SM00175">
    <property type="entry name" value="RAB"/>
    <property type="match status" value="1"/>
</dbReference>
<dbReference type="SMART" id="SM00176">
    <property type="entry name" value="RAN"/>
    <property type="match status" value="1"/>
</dbReference>
<protein>
    <submittedName>
        <fullName evidence="13">Uncharacterized protein</fullName>
    </submittedName>
</protein>
<organism evidence="13 14">
    <name type="scientific">Carpinus fangiana</name>
    <dbReference type="NCBI Taxonomy" id="176857"/>
    <lineage>
        <taxon>Eukaryota</taxon>
        <taxon>Viridiplantae</taxon>
        <taxon>Streptophyta</taxon>
        <taxon>Embryophyta</taxon>
        <taxon>Tracheophyta</taxon>
        <taxon>Spermatophyta</taxon>
        <taxon>Magnoliopsida</taxon>
        <taxon>eudicotyledons</taxon>
        <taxon>Gunneridae</taxon>
        <taxon>Pentapetalae</taxon>
        <taxon>rosids</taxon>
        <taxon>fabids</taxon>
        <taxon>Fagales</taxon>
        <taxon>Betulaceae</taxon>
        <taxon>Carpinus</taxon>
    </lineage>
</organism>
<dbReference type="InterPro" id="IPR050227">
    <property type="entry name" value="Rab"/>
</dbReference>
<keyword evidence="6 12" id="KW-0472">Membrane</keyword>
<keyword evidence="5" id="KW-0342">GTP-binding</keyword>
<keyword evidence="3" id="KW-0547">Nucleotide-binding</keyword>
<feature type="region of interest" description="Disordered" evidence="11">
    <location>
        <begin position="320"/>
        <end position="347"/>
    </location>
</feature>
<dbReference type="EMBL" id="CM017325">
    <property type="protein sequence ID" value="KAE8056859.1"/>
    <property type="molecule type" value="Genomic_DNA"/>
</dbReference>
<dbReference type="GO" id="GO:0016192">
    <property type="term" value="P:vesicle-mediated transport"/>
    <property type="evidence" value="ECO:0007669"/>
    <property type="project" value="UniProtKB-KW"/>
</dbReference>
<dbReference type="PROSITE" id="PS51419">
    <property type="entry name" value="RAB"/>
    <property type="match status" value="1"/>
</dbReference>
<keyword evidence="14" id="KW-1185">Reference proteome</keyword>
<dbReference type="OrthoDB" id="1654379at2759"/>
<dbReference type="PANTHER" id="PTHR47977">
    <property type="entry name" value="RAS-RELATED PROTEIN RAB"/>
    <property type="match status" value="1"/>
</dbReference>
<keyword evidence="4" id="KW-0813">Transport</keyword>
<dbReference type="Proteomes" id="UP000327013">
    <property type="component" value="Chromosome 5"/>
</dbReference>
<comment type="similarity">
    <text evidence="2">Belongs to the small GTPase superfamily. Rab family.</text>
</comment>
<dbReference type="Pfam" id="PF00071">
    <property type="entry name" value="Ras"/>
    <property type="match status" value="1"/>
</dbReference>
<evidence type="ECO:0000256" key="4">
    <source>
        <dbReference type="ARBA" id="ARBA00022892"/>
    </source>
</evidence>
<dbReference type="PROSITE" id="PS51420">
    <property type="entry name" value="RHO"/>
    <property type="match status" value="1"/>
</dbReference>
<keyword evidence="4" id="KW-0931">ER-Golgi transport</keyword>